<evidence type="ECO:0000313" key="2">
    <source>
        <dbReference type="EMBL" id="KAK5110956.1"/>
    </source>
</evidence>
<comment type="caution">
    <text evidence="2">The sequence shown here is derived from an EMBL/GenBank/DDBJ whole genome shotgun (WGS) entry which is preliminary data.</text>
</comment>
<protein>
    <submittedName>
        <fullName evidence="2">Uncharacterized protein</fullName>
    </submittedName>
</protein>
<feature type="compositionally biased region" description="Polar residues" evidence="1">
    <location>
        <begin position="362"/>
        <end position="371"/>
    </location>
</feature>
<feature type="region of interest" description="Disordered" evidence="1">
    <location>
        <begin position="525"/>
        <end position="545"/>
    </location>
</feature>
<sequence length="787" mass="84945">MILNAWNETASTSKRAPNKLRKERHNHLTGGPQMQGRQPSKMNRLRSAVGLRNTPSENDSSFKVLSVVKKSPALVVEIPPVPVILTGPTHSGSPVSPLSEGDHEHGQASPLEDSRISRISQIRRESRGQDQGLPRDSNGDDSPVSPEVIDTLPSRLWLHEESRTSHSTLPNPPAASPRLGTSSATLTVRNPDIHPQSTSIKAPHQNLYLSPPAAAFSKNSLRDWLQDRSAVSNSDYMPVLEEANSMGLSNTRPLPIWTREAIKAAGNGVQHETPSPRRTQQGKRKSSADLLSEVQALGGISLPYITVPAPVSAPRSRRPNVSAATALRGTTNVSTLTAVPSLLKSETTQPEATPRVYARSGTPINSLSGQAAGTNHSRLLVVSGTPMSSIIMGEDIAEEWEKYTVGDVNTKDTRACIEHRMEAPVPQGRENFASHETEPPAGDDVDATSKATGLVRTNLAANNRSSMSLAHYEQQAPVLPPELDSQEVCSAFSGLTISDSPAAPLEITPAEIWKTFRESAQRRLGGVGDHGQATADKDDMPIPQPNVLVSPGERSELGKSPECTTAEVPKVSSSKRIEIGSIDAILTADLLVPGRHSPSSESSEPEHMTSGVAKDEESMCERQAPNLTGDIALGWSGRAGPAIPLVCLKKKSLLSLAAAGVDRSLPPAEEEHAVAEEHRVSQVSIQVNVDPDAQRASIAQRMSLSAILTSMLSDPDVEQPKQEEPKSEPLEVDFSDELRPQLRRRSPTIIRKRSGFALTSTLAVYMQQHHNEISNPSERTRSWDIHV</sequence>
<name>A0AAN7YFC1_9PEZI</name>
<feature type="compositionally biased region" description="Basic residues" evidence="1">
    <location>
        <begin position="16"/>
        <end position="27"/>
    </location>
</feature>
<feature type="compositionally biased region" description="Basic and acidic residues" evidence="1">
    <location>
        <begin position="100"/>
        <end position="128"/>
    </location>
</feature>
<feature type="region of interest" description="Disordered" evidence="1">
    <location>
        <begin position="265"/>
        <end position="289"/>
    </location>
</feature>
<feature type="compositionally biased region" description="Polar residues" evidence="1">
    <location>
        <begin position="339"/>
        <end position="351"/>
    </location>
</feature>
<evidence type="ECO:0000256" key="1">
    <source>
        <dbReference type="SAM" id="MobiDB-lite"/>
    </source>
</evidence>
<feature type="compositionally biased region" description="Basic and acidic residues" evidence="1">
    <location>
        <begin position="718"/>
        <end position="729"/>
    </location>
</feature>
<feature type="region of interest" description="Disordered" evidence="1">
    <location>
        <begin position="593"/>
        <end position="619"/>
    </location>
</feature>
<feature type="region of interest" description="Disordered" evidence="1">
    <location>
        <begin position="1"/>
        <end position="40"/>
    </location>
</feature>
<dbReference type="EMBL" id="JAVRRL010000044">
    <property type="protein sequence ID" value="KAK5110956.1"/>
    <property type="molecule type" value="Genomic_DNA"/>
</dbReference>
<dbReference type="Proteomes" id="UP001310890">
    <property type="component" value="Unassembled WGS sequence"/>
</dbReference>
<reference evidence="2" key="1">
    <citation type="submission" date="2023-08" db="EMBL/GenBank/DDBJ databases">
        <title>Black Yeasts Isolated from many extreme environments.</title>
        <authorList>
            <person name="Coleine C."/>
            <person name="Stajich J.E."/>
            <person name="Selbmann L."/>
        </authorList>
    </citation>
    <scope>NUCLEOTIDE SEQUENCE</scope>
    <source>
        <strain evidence="2">CCFEE 5401</strain>
    </source>
</reference>
<accession>A0AAN7YFC1</accession>
<proteinExistence type="predicted"/>
<feature type="region of interest" description="Disordered" evidence="1">
    <location>
        <begin position="83"/>
        <end position="148"/>
    </location>
</feature>
<gene>
    <name evidence="2" type="ORF">LTR62_005494</name>
</gene>
<feature type="region of interest" description="Disordered" evidence="1">
    <location>
        <begin position="161"/>
        <end position="182"/>
    </location>
</feature>
<feature type="region of interest" description="Disordered" evidence="1">
    <location>
        <begin position="339"/>
        <end position="371"/>
    </location>
</feature>
<evidence type="ECO:0000313" key="3">
    <source>
        <dbReference type="Proteomes" id="UP001310890"/>
    </source>
</evidence>
<feature type="compositionally biased region" description="Polar residues" evidence="1">
    <location>
        <begin position="270"/>
        <end position="279"/>
    </location>
</feature>
<feature type="region of interest" description="Disordered" evidence="1">
    <location>
        <begin position="714"/>
        <end position="733"/>
    </location>
</feature>
<dbReference type="AlphaFoldDB" id="A0AAN7YFC1"/>
<organism evidence="2 3">
    <name type="scientific">Meristemomyces frigidus</name>
    <dbReference type="NCBI Taxonomy" id="1508187"/>
    <lineage>
        <taxon>Eukaryota</taxon>
        <taxon>Fungi</taxon>
        <taxon>Dikarya</taxon>
        <taxon>Ascomycota</taxon>
        <taxon>Pezizomycotina</taxon>
        <taxon>Dothideomycetes</taxon>
        <taxon>Dothideomycetidae</taxon>
        <taxon>Mycosphaerellales</taxon>
        <taxon>Teratosphaeriaceae</taxon>
        <taxon>Meristemomyces</taxon>
    </lineage>
</organism>
<feature type="compositionally biased region" description="Polar residues" evidence="1">
    <location>
        <begin position="1"/>
        <end position="15"/>
    </location>
</feature>